<evidence type="ECO:0000313" key="5">
    <source>
        <dbReference type="Proteomes" id="UP000292535"/>
    </source>
</evidence>
<feature type="domain" description="Zinc-ribbon" evidence="3">
    <location>
        <begin position="4"/>
        <end position="26"/>
    </location>
</feature>
<dbReference type="Pfam" id="PF13240">
    <property type="entry name" value="Zn_Ribbon_1"/>
    <property type="match status" value="1"/>
</dbReference>
<reference evidence="4 5" key="1">
    <citation type="submission" date="2018-12" db="EMBL/GenBank/DDBJ databases">
        <title>Unveiling genomic diversity among members of the Bifidobacterium pseudolongum species, a widely distributed gut commensal of the animal kingdom.</title>
        <authorList>
            <person name="Lugli G.A."/>
            <person name="Duranti S."/>
            <person name="Albert K."/>
            <person name="Mancabelli L."/>
            <person name="Napoli S."/>
            <person name="Viappiani A."/>
            <person name="Anzalone R."/>
            <person name="Longhi G."/>
            <person name="Milani C."/>
            <person name="Turroni F."/>
            <person name="Alessandri G."/>
            <person name="Sela D.A."/>
            <person name="Van Sinderen D."/>
            <person name="Ventura M."/>
        </authorList>
    </citation>
    <scope>NUCLEOTIDE SEQUENCE [LARGE SCALE GENOMIC DNA]</scope>
    <source>
        <strain evidence="4 5">2032B</strain>
    </source>
</reference>
<name>A0A4Q5AGX8_9BIFI</name>
<evidence type="ECO:0000256" key="1">
    <source>
        <dbReference type="SAM" id="MobiDB-lite"/>
    </source>
</evidence>
<protein>
    <recommendedName>
        <fullName evidence="3">Zinc-ribbon domain-containing protein</fullName>
    </recommendedName>
</protein>
<dbReference type="AlphaFoldDB" id="A0A4Q5AGX8"/>
<feature type="region of interest" description="Disordered" evidence="1">
    <location>
        <begin position="264"/>
        <end position="287"/>
    </location>
</feature>
<dbReference type="RefSeq" id="WP_129853774.1">
    <property type="nucleotide sequence ID" value="NZ_RYUQ01000002.1"/>
</dbReference>
<gene>
    <name evidence="4" type="ORF">PG2032B_1226</name>
</gene>
<dbReference type="EMBL" id="RYUQ01000002">
    <property type="protein sequence ID" value="RYQ26630.1"/>
    <property type="molecule type" value="Genomic_DNA"/>
</dbReference>
<evidence type="ECO:0000256" key="2">
    <source>
        <dbReference type="SAM" id="Phobius"/>
    </source>
</evidence>
<organism evidence="4 5">
    <name type="scientific">Bifidobacterium pseudolongum subsp. globosum</name>
    <dbReference type="NCBI Taxonomy" id="1690"/>
    <lineage>
        <taxon>Bacteria</taxon>
        <taxon>Bacillati</taxon>
        <taxon>Actinomycetota</taxon>
        <taxon>Actinomycetes</taxon>
        <taxon>Bifidobacteriales</taxon>
        <taxon>Bifidobacteriaceae</taxon>
        <taxon>Bifidobacterium</taxon>
    </lineage>
</organism>
<proteinExistence type="predicted"/>
<feature type="transmembrane region" description="Helical" evidence="2">
    <location>
        <begin position="71"/>
        <end position="90"/>
    </location>
</feature>
<comment type="caution">
    <text evidence="4">The sequence shown here is derived from an EMBL/GenBank/DDBJ whole genome shotgun (WGS) entry which is preliminary data.</text>
</comment>
<dbReference type="Proteomes" id="UP000292535">
    <property type="component" value="Unassembled WGS sequence"/>
</dbReference>
<sequence length="287" mass="31800">MSGFCTNCNSPLPDGAHFCSSCGQQLPQGAYQANQGSATSSIIHNQADVAAENMSDLLVRSRERRTKRYRLILLVAVFALALVAGSFFIISSVTDHRERKEIALMQSYSDGNLFIKMPDGFTDNGSDKFNFTSPNSEIVFMLFSSDIAAEGMTDGKYINTDTTLDYLKSRDDIICWDCSIKGSSVFGHYTYEGSDYNYYERTLQDGLGSTVIMAYPSHPQYSTTDKYEHTIEIALKTFRVDDEQGCRQGCSEKYWGPLNMSDAPSSSGAYDGGSSVTRKDDSSSYRL</sequence>
<evidence type="ECO:0000313" key="4">
    <source>
        <dbReference type="EMBL" id="RYQ26630.1"/>
    </source>
</evidence>
<keyword evidence="2" id="KW-0472">Membrane</keyword>
<keyword evidence="2" id="KW-1133">Transmembrane helix</keyword>
<accession>A0A4Q5AGX8</accession>
<feature type="compositionally biased region" description="Basic and acidic residues" evidence="1">
    <location>
        <begin position="277"/>
        <end position="287"/>
    </location>
</feature>
<evidence type="ECO:0000259" key="3">
    <source>
        <dbReference type="Pfam" id="PF13240"/>
    </source>
</evidence>
<dbReference type="InterPro" id="IPR026870">
    <property type="entry name" value="Zinc_ribbon_dom"/>
</dbReference>
<keyword evidence="2" id="KW-0812">Transmembrane</keyword>